<evidence type="ECO:0000256" key="6">
    <source>
        <dbReference type="SAM" id="MobiDB-lite"/>
    </source>
</evidence>
<name>A0A9D4KC07_DREPO</name>
<evidence type="ECO:0000256" key="5">
    <source>
        <dbReference type="PROSITE-ProRule" id="PRU00339"/>
    </source>
</evidence>
<dbReference type="GO" id="GO:0005737">
    <property type="term" value="C:cytoplasm"/>
    <property type="evidence" value="ECO:0007669"/>
    <property type="project" value="UniProtKB-SubCell"/>
</dbReference>
<evidence type="ECO:0000313" key="8">
    <source>
        <dbReference type="EMBL" id="KAH3836577.1"/>
    </source>
</evidence>
<keyword evidence="4 5" id="KW-0802">TPR repeat</keyword>
<dbReference type="Gene3D" id="1.25.40.10">
    <property type="entry name" value="Tetratricopeptide repeat domain"/>
    <property type="match status" value="1"/>
</dbReference>
<dbReference type="PROSITE" id="PS50005">
    <property type="entry name" value="TPR"/>
    <property type="match status" value="1"/>
</dbReference>
<feature type="transmembrane region" description="Helical" evidence="7">
    <location>
        <begin position="132"/>
        <end position="152"/>
    </location>
</feature>
<dbReference type="InterPro" id="IPR011990">
    <property type="entry name" value="TPR-like_helical_dom_sf"/>
</dbReference>
<feature type="region of interest" description="Disordered" evidence="6">
    <location>
        <begin position="205"/>
        <end position="247"/>
    </location>
</feature>
<keyword evidence="3" id="KW-0677">Repeat</keyword>
<dbReference type="Proteomes" id="UP000828390">
    <property type="component" value="Unassembled WGS sequence"/>
</dbReference>
<evidence type="ECO:0000313" key="9">
    <source>
        <dbReference type="Proteomes" id="UP000828390"/>
    </source>
</evidence>
<dbReference type="OrthoDB" id="10038545at2759"/>
<dbReference type="SUPFAM" id="SSF48452">
    <property type="entry name" value="TPR-like"/>
    <property type="match status" value="1"/>
</dbReference>
<dbReference type="GO" id="GO:0051879">
    <property type="term" value="F:Hsp90 protein binding"/>
    <property type="evidence" value="ECO:0007669"/>
    <property type="project" value="TreeGrafter"/>
</dbReference>
<comment type="subcellular location">
    <subcellularLocation>
        <location evidence="1">Cytoplasm</location>
    </subcellularLocation>
</comment>
<keyword evidence="9" id="KW-1185">Reference proteome</keyword>
<feature type="repeat" description="TPR" evidence="5">
    <location>
        <begin position="73"/>
        <end position="106"/>
    </location>
</feature>
<keyword evidence="2" id="KW-0963">Cytoplasm</keyword>
<dbReference type="AlphaFoldDB" id="A0A9D4KC07"/>
<evidence type="ECO:0000256" key="7">
    <source>
        <dbReference type="SAM" id="Phobius"/>
    </source>
</evidence>
<reference evidence="8" key="2">
    <citation type="submission" date="2020-11" db="EMBL/GenBank/DDBJ databases">
        <authorList>
            <person name="McCartney M.A."/>
            <person name="Auch B."/>
            <person name="Kono T."/>
            <person name="Mallez S."/>
            <person name="Becker A."/>
            <person name="Gohl D.M."/>
            <person name="Silverstein K.A.T."/>
            <person name="Koren S."/>
            <person name="Bechman K.B."/>
            <person name="Herman A."/>
            <person name="Abrahante J.E."/>
            <person name="Garbe J."/>
        </authorList>
    </citation>
    <scope>NUCLEOTIDE SEQUENCE</scope>
    <source>
        <strain evidence="8">Duluth1</strain>
        <tissue evidence="8">Whole animal</tissue>
    </source>
</reference>
<evidence type="ECO:0000256" key="3">
    <source>
        <dbReference type="ARBA" id="ARBA00022737"/>
    </source>
</evidence>
<dbReference type="FunFam" id="1.25.40.10:FF:000020">
    <property type="entry name" value="Stress-induced phosphoprotein 1"/>
    <property type="match status" value="1"/>
</dbReference>
<keyword evidence="7" id="KW-0472">Membrane</keyword>
<comment type="caution">
    <text evidence="8">The sequence shown here is derived from an EMBL/GenBank/DDBJ whole genome shotgun (WGS) entry which is preliminary data.</text>
</comment>
<accession>A0A9D4KC07</accession>
<dbReference type="PANTHER" id="PTHR22904">
    <property type="entry name" value="TPR REPEAT CONTAINING PROTEIN"/>
    <property type="match status" value="1"/>
</dbReference>
<reference evidence="8" key="1">
    <citation type="journal article" date="2019" name="bioRxiv">
        <title>The Genome of the Zebra Mussel, Dreissena polymorpha: A Resource for Invasive Species Research.</title>
        <authorList>
            <person name="McCartney M.A."/>
            <person name="Auch B."/>
            <person name="Kono T."/>
            <person name="Mallez S."/>
            <person name="Zhang Y."/>
            <person name="Obille A."/>
            <person name="Becker A."/>
            <person name="Abrahante J.E."/>
            <person name="Garbe J."/>
            <person name="Badalamenti J.P."/>
            <person name="Herman A."/>
            <person name="Mangelson H."/>
            <person name="Liachko I."/>
            <person name="Sullivan S."/>
            <person name="Sone E.D."/>
            <person name="Koren S."/>
            <person name="Silverstein K.A.T."/>
            <person name="Beckman K.B."/>
            <person name="Gohl D.M."/>
        </authorList>
    </citation>
    <scope>NUCLEOTIDE SEQUENCE</scope>
    <source>
        <strain evidence="8">Duluth1</strain>
        <tissue evidence="8">Whole animal</tissue>
    </source>
</reference>
<sequence>MSNKSEELRLQGNECVKAGKYTEAVLHYTHALDTDRQNHLIYSNRSLAFLKLQQYYLAMQDANTTIRLQPKWPKGYFRKGEVEFQAGHYQSALLSYGQAMILDPSNEEVRKTVANTNTLVQDAKKKEQREPWVFCGGGSFIGLLIVMADTYLADKPSIQNVVLQVLLVTVFGCLGFLVLLAYRHLRQSDVKSRLEPPVNLMEAMGQQTSPNSEHKVEAEDASQTTNQRTHRKGGMGAARQRFKKGKT</sequence>
<organism evidence="8 9">
    <name type="scientific">Dreissena polymorpha</name>
    <name type="common">Zebra mussel</name>
    <name type="synonym">Mytilus polymorpha</name>
    <dbReference type="NCBI Taxonomy" id="45954"/>
    <lineage>
        <taxon>Eukaryota</taxon>
        <taxon>Metazoa</taxon>
        <taxon>Spiralia</taxon>
        <taxon>Lophotrochozoa</taxon>
        <taxon>Mollusca</taxon>
        <taxon>Bivalvia</taxon>
        <taxon>Autobranchia</taxon>
        <taxon>Heteroconchia</taxon>
        <taxon>Euheterodonta</taxon>
        <taxon>Imparidentia</taxon>
        <taxon>Neoheterodontei</taxon>
        <taxon>Myida</taxon>
        <taxon>Dreissenoidea</taxon>
        <taxon>Dreissenidae</taxon>
        <taxon>Dreissena</taxon>
    </lineage>
</organism>
<evidence type="ECO:0000256" key="1">
    <source>
        <dbReference type="ARBA" id="ARBA00004496"/>
    </source>
</evidence>
<dbReference type="SMART" id="SM00028">
    <property type="entry name" value="TPR"/>
    <property type="match status" value="3"/>
</dbReference>
<evidence type="ECO:0000256" key="4">
    <source>
        <dbReference type="ARBA" id="ARBA00022803"/>
    </source>
</evidence>
<dbReference type="EMBL" id="JAIWYP010000004">
    <property type="protein sequence ID" value="KAH3836577.1"/>
    <property type="molecule type" value="Genomic_DNA"/>
</dbReference>
<keyword evidence="7" id="KW-1133">Transmembrane helix</keyword>
<proteinExistence type="predicted"/>
<dbReference type="PANTHER" id="PTHR22904:SF532">
    <property type="entry name" value="HEAT SHOCK PROTEIN STI1-LIKE PROTEIN"/>
    <property type="match status" value="1"/>
</dbReference>
<keyword evidence="7" id="KW-0812">Transmembrane</keyword>
<feature type="transmembrane region" description="Helical" evidence="7">
    <location>
        <begin position="158"/>
        <end position="182"/>
    </location>
</feature>
<evidence type="ECO:0000256" key="2">
    <source>
        <dbReference type="ARBA" id="ARBA00022490"/>
    </source>
</evidence>
<protein>
    <submittedName>
        <fullName evidence="8">Uncharacterized protein</fullName>
    </submittedName>
</protein>
<gene>
    <name evidence="8" type="ORF">DPMN_109949</name>
</gene>
<dbReference type="InterPro" id="IPR019734">
    <property type="entry name" value="TPR_rpt"/>
</dbReference>